<gene>
    <name evidence="4" type="ORF">GCM10023173_05620</name>
</gene>
<proteinExistence type="predicted"/>
<name>A0ABP8QWP8_9SPHI</name>
<dbReference type="PROSITE" id="PS51257">
    <property type="entry name" value="PROKAR_LIPOPROTEIN"/>
    <property type="match status" value="1"/>
</dbReference>
<keyword evidence="5" id="KW-1185">Reference proteome</keyword>
<keyword evidence="1" id="KW-0732">Signal</keyword>
<dbReference type="RefSeq" id="WP_345064424.1">
    <property type="nucleotide sequence ID" value="NZ_BAABGR010000006.1"/>
</dbReference>
<evidence type="ECO:0000313" key="4">
    <source>
        <dbReference type="EMBL" id="GAA4512070.1"/>
    </source>
</evidence>
<dbReference type="Proteomes" id="UP001500394">
    <property type="component" value="Unassembled WGS sequence"/>
</dbReference>
<evidence type="ECO:0000256" key="1">
    <source>
        <dbReference type="SAM" id="SignalP"/>
    </source>
</evidence>
<dbReference type="Pfam" id="PF16343">
    <property type="entry name" value="DUF4973"/>
    <property type="match status" value="1"/>
</dbReference>
<accession>A0ABP8QWP8</accession>
<dbReference type="EMBL" id="BAABGR010000006">
    <property type="protein sequence ID" value="GAA4512070.1"/>
    <property type="molecule type" value="Genomic_DNA"/>
</dbReference>
<dbReference type="Gene3D" id="2.40.128.440">
    <property type="entry name" value="Uncharacterised protein PF14274, DUF4361"/>
    <property type="match status" value="1"/>
</dbReference>
<sequence>MKKTYILWLILHALLLSACNDEWKEEQYERYISFKAPLNNEGVSNIFVRYRGNEKTTFQLPLIVSGSTTNDQNISVNIGLDMDTLETLNFERFQNRTDFYYKILDKNFYSLPSKVDIKSGENIALLNIDFTLKGIDMVEKWVLPLTIQEGPGYNAHPRKHYKKALLRINPFNDFSGTYSGTALKIAMDGYENQTPIVKSEIRSYVVDENTIFFYAGNIDEERKDRGLYKIYANFTPTGSITFYSDNPNINFKVNRDASYTITEQMDAVRPYLLHRYITINNIDYEFVDYTMVPNVNLLYKVSGSLILERKLNTQIPDEDQAIEW</sequence>
<dbReference type="Gene3D" id="2.60.40.1740">
    <property type="entry name" value="hypothetical protein (bacova_03559)"/>
    <property type="match status" value="1"/>
</dbReference>
<feature type="domain" description="BT-3044-like C-terminal" evidence="2">
    <location>
        <begin position="163"/>
        <end position="305"/>
    </location>
</feature>
<evidence type="ECO:0000313" key="5">
    <source>
        <dbReference type="Proteomes" id="UP001500394"/>
    </source>
</evidence>
<dbReference type="Pfam" id="PF14274">
    <property type="entry name" value="BT_3044-like_C"/>
    <property type="match status" value="1"/>
</dbReference>
<feature type="chain" id="PRO_5045393264" evidence="1">
    <location>
        <begin position="19"/>
        <end position="324"/>
    </location>
</feature>
<dbReference type="InterPro" id="IPR025371">
    <property type="entry name" value="BT_3044-like_C"/>
</dbReference>
<evidence type="ECO:0000259" key="3">
    <source>
        <dbReference type="Pfam" id="PF16343"/>
    </source>
</evidence>
<feature type="domain" description="DUF4973" evidence="3">
    <location>
        <begin position="23"/>
        <end position="151"/>
    </location>
</feature>
<protein>
    <submittedName>
        <fullName evidence="4">DUF4973 domain-containing protein</fullName>
    </submittedName>
</protein>
<reference evidence="5" key="1">
    <citation type="journal article" date="2019" name="Int. J. Syst. Evol. Microbiol.">
        <title>The Global Catalogue of Microorganisms (GCM) 10K type strain sequencing project: providing services to taxonomists for standard genome sequencing and annotation.</title>
        <authorList>
            <consortium name="The Broad Institute Genomics Platform"/>
            <consortium name="The Broad Institute Genome Sequencing Center for Infectious Disease"/>
            <person name="Wu L."/>
            <person name="Ma J."/>
        </authorList>
    </citation>
    <scope>NUCLEOTIDE SEQUENCE [LARGE SCALE GENOMIC DNA]</scope>
    <source>
        <strain evidence="5">JCM 17858</strain>
    </source>
</reference>
<dbReference type="InterPro" id="IPR032509">
    <property type="entry name" value="DUF4973"/>
</dbReference>
<comment type="caution">
    <text evidence="4">The sequence shown here is derived from an EMBL/GenBank/DDBJ whole genome shotgun (WGS) entry which is preliminary data.</text>
</comment>
<organism evidence="4 5">
    <name type="scientific">Sphingobacterium thermophilum</name>
    <dbReference type="NCBI Taxonomy" id="768534"/>
    <lineage>
        <taxon>Bacteria</taxon>
        <taxon>Pseudomonadati</taxon>
        <taxon>Bacteroidota</taxon>
        <taxon>Sphingobacteriia</taxon>
        <taxon>Sphingobacteriales</taxon>
        <taxon>Sphingobacteriaceae</taxon>
        <taxon>Sphingobacterium</taxon>
    </lineage>
</organism>
<feature type="signal peptide" evidence="1">
    <location>
        <begin position="1"/>
        <end position="18"/>
    </location>
</feature>
<evidence type="ECO:0000259" key="2">
    <source>
        <dbReference type="Pfam" id="PF14274"/>
    </source>
</evidence>